<evidence type="ECO:0000313" key="1">
    <source>
        <dbReference type="EMBL" id="PKK21085.1"/>
    </source>
</evidence>
<dbReference type="Proteomes" id="UP000053872">
    <property type="component" value="Unassembled WGS sequence"/>
</dbReference>
<sequence>MSRQMVLCSKISWSIASVDPAMLMSSSAEPLDDSVYNGLYKFPFIHPSDSLSLHYYASQVPVPPILGCYQLIKEDSQLKTINLKLHESLKSSF</sequence>
<organism evidence="1 2">
    <name type="scientific">Columba livia</name>
    <name type="common">Rock dove</name>
    <dbReference type="NCBI Taxonomy" id="8932"/>
    <lineage>
        <taxon>Eukaryota</taxon>
        <taxon>Metazoa</taxon>
        <taxon>Chordata</taxon>
        <taxon>Craniata</taxon>
        <taxon>Vertebrata</taxon>
        <taxon>Euteleostomi</taxon>
        <taxon>Archelosauria</taxon>
        <taxon>Archosauria</taxon>
        <taxon>Dinosauria</taxon>
        <taxon>Saurischia</taxon>
        <taxon>Theropoda</taxon>
        <taxon>Coelurosauria</taxon>
        <taxon>Aves</taxon>
        <taxon>Neognathae</taxon>
        <taxon>Neoaves</taxon>
        <taxon>Columbimorphae</taxon>
        <taxon>Columbiformes</taxon>
        <taxon>Columbidae</taxon>
        <taxon>Columba</taxon>
    </lineage>
</organism>
<reference evidence="1 2" key="1">
    <citation type="journal article" date="2013" name="Science">
        <title>Genomic diversity and evolution of the head crest in the rock pigeon.</title>
        <authorList>
            <person name="Shapiro M.D."/>
            <person name="Kronenberg Z."/>
            <person name="Li C."/>
            <person name="Domyan E.T."/>
            <person name="Pan H."/>
            <person name="Campbell M."/>
            <person name="Tan H."/>
            <person name="Huff C.D."/>
            <person name="Hu H."/>
            <person name="Vickrey A.I."/>
            <person name="Nielsen S.C."/>
            <person name="Stringham S.A."/>
            <person name="Hu H."/>
            <person name="Willerslev E."/>
            <person name="Gilbert M.T."/>
            <person name="Yandell M."/>
            <person name="Zhang G."/>
            <person name="Wang J."/>
        </authorList>
    </citation>
    <scope>NUCLEOTIDE SEQUENCE [LARGE SCALE GENOMIC DNA]</scope>
    <source>
        <tissue evidence="1">Blood</tissue>
    </source>
</reference>
<accession>A0A2I0LUH5</accession>
<gene>
    <name evidence="1" type="primary">AP5M1</name>
    <name evidence="1" type="ORF">A306_00012053</name>
</gene>
<proteinExistence type="predicted"/>
<keyword evidence="2" id="KW-1185">Reference proteome</keyword>
<dbReference type="InParanoid" id="A0A2I0LUH5"/>
<dbReference type="STRING" id="8932.A0A2I0LUH5"/>
<comment type="caution">
    <text evidence="1">The sequence shown here is derived from an EMBL/GenBank/DDBJ whole genome shotgun (WGS) entry which is preliminary data.</text>
</comment>
<evidence type="ECO:0000313" key="2">
    <source>
        <dbReference type="Proteomes" id="UP000053872"/>
    </source>
</evidence>
<dbReference type="AlphaFoldDB" id="A0A2I0LUH5"/>
<dbReference type="EMBL" id="AKCR02000092">
    <property type="protein sequence ID" value="PKK21085.1"/>
    <property type="molecule type" value="Genomic_DNA"/>
</dbReference>
<name>A0A2I0LUH5_COLLI</name>
<protein>
    <submittedName>
        <fullName evidence="1">Adaptor-related protein complex 5, mu 1 subunit</fullName>
    </submittedName>
</protein>